<keyword evidence="5 6" id="KW-0472">Membrane</keyword>
<protein>
    <recommendedName>
        <fullName evidence="6">Probable inorganic carbon transporter subunit DabA</fullName>
    </recommendedName>
</protein>
<organism evidence="7 8">
    <name type="scientific">Marinomonas rhizomae</name>
    <dbReference type="NCBI Taxonomy" id="491948"/>
    <lineage>
        <taxon>Bacteria</taxon>
        <taxon>Pseudomonadati</taxon>
        <taxon>Pseudomonadota</taxon>
        <taxon>Gammaproteobacteria</taxon>
        <taxon>Oceanospirillales</taxon>
        <taxon>Oceanospirillaceae</taxon>
        <taxon>Marinomonas</taxon>
    </lineage>
</organism>
<keyword evidence="4 6" id="KW-0862">Zinc</keyword>
<gene>
    <name evidence="6" type="primary">dabA</name>
    <name evidence="7" type="ORF">DFP80_107145</name>
</gene>
<dbReference type="PANTHER" id="PTHR38344:SF1">
    <property type="entry name" value="INORGANIC CARBON TRANSPORTER SUBUNIT DABA-RELATED"/>
    <property type="match status" value="1"/>
</dbReference>
<dbReference type="AlphaFoldDB" id="A0A366J8F4"/>
<evidence type="ECO:0000256" key="6">
    <source>
        <dbReference type="HAMAP-Rule" id="MF_01871"/>
    </source>
</evidence>
<evidence type="ECO:0000256" key="5">
    <source>
        <dbReference type="ARBA" id="ARBA00023136"/>
    </source>
</evidence>
<comment type="caution">
    <text evidence="7">The sequence shown here is derived from an EMBL/GenBank/DDBJ whole genome shotgun (WGS) entry which is preliminary data.</text>
</comment>
<feature type="binding site" evidence="6">
    <location>
        <position position="356"/>
    </location>
    <ligand>
        <name>Zn(2+)</name>
        <dbReference type="ChEBI" id="CHEBI:29105"/>
    </ligand>
</feature>
<sequence length="817" mass="92469">MTIKINNTLSMQQKDLLLDATSTLAPHWPLDKLIAVNPLWSLVDKPFDEVSDRLSALAGIKPFLPIDSYRAWFEEGRISHTSLVKAANHYALNVAPEYLLEHLSHPNSQPHNQPVAWRNLADLADQQRPANKMSWHDEITHQVSQFCAAHYQQQSPTLRQQNINNELDLYSHWLEVTNEDKGLSIIMAEPKLTEFFHHLPSNKEDLFALVIKELALDDQALHFYAQALLLDINGWSSYLAYLNWSKGDNNERLAKENHVESLLAIKMAWELVIWRYLKHTAPILLSAIDTTWTAQKNAIPSLIQTHKDALLTSKIWALALEYSEQKNLHKMLTLTPPSSSIADLERPELQAIFCIDVRSEVFRRALEKQSDKIQTLGFAGFFGLPIEFKAKDSHYARPQLPGLLSASITVTECTSDKGHVHHQQKEARWHRWGHAAPASFSMVESMGWWYAFKMFKQTLFSKRQAHPANRLTPNTGWQLTQHGLALTDQDKANLARGILDTIKLTTYAPIVMLVGHGSHTSNNLHAAGLECGACGGQSGEINVRVLASLLNDNTVRALLSKMGVAIPSDTHFIAALHNTTTDQLTCFDPLEGAKDLNSKLTNWFEKAQYLAQQERAAKLDSSLLKASDKQRSKAFTKRANDWSQVSPEWGLANNHAFIIAPRQQTRHLDLQGRSFLHDYDQNNDPDFSILERILTAPMLVTHWINMQYNLSVTDNFKFGCGNKVLHNAVGGNIGVFEGNGGDLRIGLSMQSLSDGQKWMHTPVKLAVYVAAPKIAIEEVAAKHNIVRQLIDNSWLYLFQWDENKIQRFHQQQWQALE</sequence>
<proteinExistence type="inferred from homology"/>
<evidence type="ECO:0000256" key="4">
    <source>
        <dbReference type="ARBA" id="ARBA00022833"/>
    </source>
</evidence>
<keyword evidence="2 6" id="KW-1003">Cell membrane</keyword>
<dbReference type="EMBL" id="QNSE01000007">
    <property type="protein sequence ID" value="RBP83167.1"/>
    <property type="molecule type" value="Genomic_DNA"/>
</dbReference>
<comment type="subcellular location">
    <subcellularLocation>
        <location evidence="6">Cell membrane</location>
        <topology evidence="6">Peripheral membrane protein</topology>
    </subcellularLocation>
</comment>
<comment type="subunit">
    <text evidence="6">Forms a complex with DabB.</text>
</comment>
<evidence type="ECO:0000313" key="7">
    <source>
        <dbReference type="EMBL" id="RBP83167.1"/>
    </source>
</evidence>
<keyword evidence="3 6" id="KW-0479">Metal-binding</keyword>
<dbReference type="GO" id="GO:0008270">
    <property type="term" value="F:zinc ion binding"/>
    <property type="evidence" value="ECO:0007669"/>
    <property type="project" value="UniProtKB-UniRule"/>
</dbReference>
<dbReference type="Proteomes" id="UP000252792">
    <property type="component" value="Unassembled WGS sequence"/>
</dbReference>
<evidence type="ECO:0000256" key="3">
    <source>
        <dbReference type="ARBA" id="ARBA00022723"/>
    </source>
</evidence>
<dbReference type="PANTHER" id="PTHR38344">
    <property type="entry name" value="UPF0753 PROTEIN AQ_863"/>
    <property type="match status" value="1"/>
</dbReference>
<comment type="cofactor">
    <cofactor evidence="6">
        <name>Zn(2+)</name>
        <dbReference type="ChEBI" id="CHEBI:29105"/>
    </cofactor>
</comment>
<dbReference type="Pfam" id="PF10070">
    <property type="entry name" value="DabA"/>
    <property type="match status" value="1"/>
</dbReference>
<dbReference type="GO" id="GO:0005886">
    <property type="term" value="C:plasma membrane"/>
    <property type="evidence" value="ECO:0007669"/>
    <property type="project" value="UniProtKB-SubCell"/>
</dbReference>
<feature type="binding site" evidence="6">
    <location>
        <position position="531"/>
    </location>
    <ligand>
        <name>Zn(2+)</name>
        <dbReference type="ChEBI" id="CHEBI:29105"/>
    </ligand>
</feature>
<evidence type="ECO:0000313" key="8">
    <source>
        <dbReference type="Proteomes" id="UP000252792"/>
    </source>
</evidence>
<feature type="binding site" evidence="6">
    <location>
        <position position="516"/>
    </location>
    <ligand>
        <name>Zn(2+)</name>
        <dbReference type="ChEBI" id="CHEBI:29105"/>
    </ligand>
</feature>
<comment type="function">
    <text evidence="6">Part of an energy-coupled inorganic carbon pump.</text>
</comment>
<evidence type="ECO:0000256" key="2">
    <source>
        <dbReference type="ARBA" id="ARBA00022475"/>
    </source>
</evidence>
<keyword evidence="1 6" id="KW-0813">Transport</keyword>
<keyword evidence="8" id="KW-1185">Reference proteome</keyword>
<reference evidence="7 8" key="1">
    <citation type="submission" date="2018-06" db="EMBL/GenBank/DDBJ databases">
        <title>Genomic Encyclopedia of Type Strains, Phase III (KMG-III): the genomes of soil and plant-associated and newly described type strains.</title>
        <authorList>
            <person name="Whitman W."/>
        </authorList>
    </citation>
    <scope>NUCLEOTIDE SEQUENCE [LARGE SCALE GENOMIC DNA]</scope>
    <source>
        <strain evidence="7 8">CECT 7377</strain>
    </source>
</reference>
<comment type="similarity">
    <text evidence="6">Belongs to the inorganic carbon transporter (TC 9.A.2) DabA family.</text>
</comment>
<name>A0A366J8F4_9GAMM</name>
<dbReference type="OrthoDB" id="9805101at2"/>
<accession>A0A366J8F4</accession>
<feature type="binding site" evidence="6">
    <location>
        <position position="354"/>
    </location>
    <ligand>
        <name>Zn(2+)</name>
        <dbReference type="ChEBI" id="CHEBI:29105"/>
    </ligand>
</feature>
<dbReference type="RefSeq" id="WP_113916723.1">
    <property type="nucleotide sequence ID" value="NZ_QNSE01000007.1"/>
</dbReference>
<dbReference type="InterPro" id="IPR018752">
    <property type="entry name" value="DabA"/>
</dbReference>
<evidence type="ECO:0000256" key="1">
    <source>
        <dbReference type="ARBA" id="ARBA00022448"/>
    </source>
</evidence>
<dbReference type="HAMAP" id="MF_01871">
    <property type="entry name" value="DabA"/>
    <property type="match status" value="1"/>
</dbReference>